<dbReference type="InterPro" id="IPR038770">
    <property type="entry name" value="Na+/solute_symporter_sf"/>
</dbReference>
<protein>
    <submittedName>
        <fullName evidence="9">Bile acid:sodium symporter</fullName>
    </submittedName>
</protein>
<evidence type="ECO:0000256" key="7">
    <source>
        <dbReference type="ARBA" id="ARBA00023136"/>
    </source>
</evidence>
<evidence type="ECO:0000313" key="10">
    <source>
        <dbReference type="Proteomes" id="UP000030816"/>
    </source>
</evidence>
<evidence type="ECO:0000256" key="4">
    <source>
        <dbReference type="ARBA" id="ARBA00022475"/>
    </source>
</evidence>
<dbReference type="GeneID" id="63741645"/>
<dbReference type="GO" id="GO:0015104">
    <property type="term" value="F:antimonite transmembrane transporter activity"/>
    <property type="evidence" value="ECO:0007669"/>
    <property type="project" value="TreeGrafter"/>
</dbReference>
<keyword evidence="6 8" id="KW-1133">Transmembrane helix</keyword>
<dbReference type="PANTHER" id="PTHR43057">
    <property type="entry name" value="ARSENITE EFFLUX TRANSPORTER"/>
    <property type="match status" value="1"/>
</dbReference>
<evidence type="ECO:0000256" key="1">
    <source>
        <dbReference type="ARBA" id="ARBA00004651"/>
    </source>
</evidence>
<dbReference type="GO" id="GO:0015105">
    <property type="term" value="F:arsenite transmembrane transporter activity"/>
    <property type="evidence" value="ECO:0007669"/>
    <property type="project" value="TreeGrafter"/>
</dbReference>
<sequence length="152" mass="16446">MTYPILCDVRYETLHHVLRHRPLWTQVLLSLVLNRIVDLFFMVPRPGGGFSSRREGPNLRSGLIPVGLGRCIAVVLVWSGLAGGDLEYCAILVGHQLGAANGPVRAPWPSSSFASSGMVTATATAGPLIEVPVLVGLVYLAGWIGCRWKWEA</sequence>
<dbReference type="STRING" id="1081103.A0A0B2WLZ3"/>
<dbReference type="InterPro" id="IPR002657">
    <property type="entry name" value="BilAc:Na_symport/Acr3"/>
</dbReference>
<dbReference type="Pfam" id="PF01758">
    <property type="entry name" value="SBF"/>
    <property type="match status" value="1"/>
</dbReference>
<proteinExistence type="inferred from homology"/>
<dbReference type="GO" id="GO:0005886">
    <property type="term" value="C:plasma membrane"/>
    <property type="evidence" value="ECO:0007669"/>
    <property type="project" value="UniProtKB-SubCell"/>
</dbReference>
<gene>
    <name evidence="9" type="ORF">MAM_07190</name>
</gene>
<name>A0A0B2WLZ3_METAS</name>
<comment type="subcellular location">
    <subcellularLocation>
        <location evidence="1">Cell membrane</location>
        <topology evidence="1">Multi-pass membrane protein</topology>
    </subcellularLocation>
</comment>
<comment type="caution">
    <text evidence="9">The sequence shown here is derived from an EMBL/GenBank/DDBJ whole genome shotgun (WGS) entry which is preliminary data.</text>
</comment>
<evidence type="ECO:0000256" key="5">
    <source>
        <dbReference type="ARBA" id="ARBA00022692"/>
    </source>
</evidence>
<reference evidence="9 10" key="1">
    <citation type="journal article" date="2014" name="Proc. Natl. Acad. Sci. U.S.A.">
        <title>Trajectory and genomic determinants of fungal-pathogen speciation and host adaptation.</title>
        <authorList>
            <person name="Hu X."/>
            <person name="Xiao G."/>
            <person name="Zheng P."/>
            <person name="Shang Y."/>
            <person name="Su Y."/>
            <person name="Zhang X."/>
            <person name="Liu X."/>
            <person name="Zhan S."/>
            <person name="St Leger R.J."/>
            <person name="Wang C."/>
        </authorList>
    </citation>
    <scope>NUCLEOTIDE SEQUENCE [LARGE SCALE GENOMIC DNA]</scope>
    <source>
        <strain evidence="9 10">ARSEF 1941</strain>
    </source>
</reference>
<comment type="similarity">
    <text evidence="2">Belongs to the arsenical resistance-3 (ACR3) (TC 2.A.59) family.</text>
</comment>
<dbReference type="Gene3D" id="1.20.1530.20">
    <property type="match status" value="1"/>
</dbReference>
<dbReference type="HOGENOM" id="CLU_1722777_0_0_1"/>
<accession>A0A0B2WLZ3</accession>
<dbReference type="InterPro" id="IPR004706">
    <property type="entry name" value="Arsenical-R_Acr3"/>
</dbReference>
<dbReference type="OrthoDB" id="187348at2759"/>
<dbReference type="PANTHER" id="PTHR43057:SF1">
    <property type="entry name" value="ARSENICAL-RESISTANCE PROTEIN 3"/>
    <property type="match status" value="1"/>
</dbReference>
<feature type="transmembrane region" description="Helical" evidence="8">
    <location>
        <begin position="62"/>
        <end position="81"/>
    </location>
</feature>
<dbReference type="EMBL" id="AZHE01000028">
    <property type="protein sequence ID" value="KHN94963.1"/>
    <property type="molecule type" value="Genomic_DNA"/>
</dbReference>
<dbReference type="AlphaFoldDB" id="A0A0B2WLZ3"/>
<evidence type="ECO:0000256" key="8">
    <source>
        <dbReference type="SAM" id="Phobius"/>
    </source>
</evidence>
<evidence type="ECO:0000256" key="2">
    <source>
        <dbReference type="ARBA" id="ARBA00010110"/>
    </source>
</evidence>
<keyword evidence="7 8" id="KW-0472">Membrane</keyword>
<keyword evidence="4" id="KW-1003">Cell membrane</keyword>
<dbReference type="RefSeq" id="XP_040676029.1">
    <property type="nucleotide sequence ID" value="XM_040825988.1"/>
</dbReference>
<dbReference type="GO" id="GO:0015297">
    <property type="term" value="F:antiporter activity"/>
    <property type="evidence" value="ECO:0007669"/>
    <property type="project" value="InterPro"/>
</dbReference>
<keyword evidence="10" id="KW-1185">Reference proteome</keyword>
<evidence type="ECO:0000256" key="3">
    <source>
        <dbReference type="ARBA" id="ARBA00022448"/>
    </source>
</evidence>
<evidence type="ECO:0000256" key="6">
    <source>
        <dbReference type="ARBA" id="ARBA00022989"/>
    </source>
</evidence>
<dbReference type="Proteomes" id="UP000030816">
    <property type="component" value="Unassembled WGS sequence"/>
</dbReference>
<keyword evidence="5 8" id="KW-0812">Transmembrane</keyword>
<organism evidence="9 10">
    <name type="scientific">Metarhizium album (strain ARSEF 1941)</name>
    <dbReference type="NCBI Taxonomy" id="1081103"/>
    <lineage>
        <taxon>Eukaryota</taxon>
        <taxon>Fungi</taxon>
        <taxon>Dikarya</taxon>
        <taxon>Ascomycota</taxon>
        <taxon>Pezizomycotina</taxon>
        <taxon>Sordariomycetes</taxon>
        <taxon>Hypocreomycetidae</taxon>
        <taxon>Hypocreales</taxon>
        <taxon>Clavicipitaceae</taxon>
        <taxon>Metarhizium</taxon>
    </lineage>
</organism>
<evidence type="ECO:0000313" key="9">
    <source>
        <dbReference type="EMBL" id="KHN94963.1"/>
    </source>
</evidence>
<feature type="transmembrane region" description="Helical" evidence="8">
    <location>
        <begin position="125"/>
        <end position="146"/>
    </location>
</feature>
<keyword evidence="3" id="KW-0813">Transport</keyword>